<dbReference type="InterPro" id="IPR022044">
    <property type="entry name" value="TcdB_toxin_mid/C"/>
</dbReference>
<feature type="domain" description="Insecticide toxin TcdB middle/N-terminal" evidence="5">
    <location>
        <begin position="642"/>
        <end position="818"/>
    </location>
</feature>
<organism evidence="7 9">
    <name type="scientific">Pseudomonas helleri</name>
    <dbReference type="NCBI Taxonomy" id="1608996"/>
    <lineage>
        <taxon>Bacteria</taxon>
        <taxon>Pseudomonadati</taxon>
        <taxon>Pseudomonadota</taxon>
        <taxon>Gammaproteobacteria</taxon>
        <taxon>Pseudomonadales</taxon>
        <taxon>Pseudomonadaceae</taxon>
        <taxon>Pseudomonas</taxon>
    </lineage>
</organism>
<dbReference type="EMBL" id="WIWJ01000004">
    <property type="protein sequence ID" value="MQT45834.1"/>
    <property type="molecule type" value="Genomic_DNA"/>
</dbReference>
<dbReference type="PRINTS" id="PR01341">
    <property type="entry name" value="SALSPVBPROT"/>
</dbReference>
<dbReference type="Pfam" id="PF12255">
    <property type="entry name" value="TcdB_toxin_midC"/>
    <property type="match status" value="1"/>
</dbReference>
<dbReference type="InterPro" id="IPR022045">
    <property type="entry name" value="TcdB_toxin_mid/N"/>
</dbReference>
<evidence type="ECO:0000313" key="7">
    <source>
        <dbReference type="EMBL" id="MQT90377.1"/>
    </source>
</evidence>
<dbReference type="InterPro" id="IPR028994">
    <property type="entry name" value="Integrin_alpha_N"/>
</dbReference>
<dbReference type="GO" id="GO:0005737">
    <property type="term" value="C:cytoplasm"/>
    <property type="evidence" value="ECO:0007669"/>
    <property type="project" value="InterPro"/>
</dbReference>
<dbReference type="Proteomes" id="UP000489190">
    <property type="component" value="Unassembled WGS sequence"/>
</dbReference>
<evidence type="ECO:0000256" key="1">
    <source>
        <dbReference type="ARBA" id="ARBA00004613"/>
    </source>
</evidence>
<name>A0A6A7YK44_9PSED</name>
<dbReference type="SUPFAM" id="SSF69318">
    <property type="entry name" value="Integrin alpha N-terminal domain"/>
    <property type="match status" value="1"/>
</dbReference>
<comment type="subcellular location">
    <subcellularLocation>
        <location evidence="1">Secreted</location>
    </subcellularLocation>
</comment>
<gene>
    <name evidence="7" type="ORF">GHO39_14720</name>
    <name evidence="6" type="ORF">GHO40_03665</name>
</gene>
<reference evidence="8 9" key="1">
    <citation type="submission" date="2019-10" db="EMBL/GenBank/DDBJ databases">
        <title>Evaluation of single-gene subtyping targets for Pseudomonas.</title>
        <authorList>
            <person name="Reichler S.J."/>
            <person name="Orsi R.H."/>
            <person name="Wiedmann M."/>
            <person name="Martin N.H."/>
            <person name="Murphy S.I."/>
        </authorList>
    </citation>
    <scope>NUCLEOTIDE SEQUENCE [LARGE SCALE GENOMIC DNA]</scope>
    <source>
        <strain evidence="7 9">FSL R10-3254</strain>
        <strain evidence="6 8">FSL R10-3257</strain>
    </source>
</reference>
<dbReference type="Proteomes" id="UP000441404">
    <property type="component" value="Unassembled WGS sequence"/>
</dbReference>
<dbReference type="Pfam" id="PF12256">
    <property type="entry name" value="TcdB_toxin_midN"/>
    <property type="match status" value="1"/>
</dbReference>
<dbReference type="EMBL" id="WIWI01000036">
    <property type="protein sequence ID" value="MQT90377.1"/>
    <property type="molecule type" value="Genomic_DNA"/>
</dbReference>
<evidence type="ECO:0000313" key="8">
    <source>
        <dbReference type="Proteomes" id="UP000441404"/>
    </source>
</evidence>
<evidence type="ECO:0000313" key="6">
    <source>
        <dbReference type="EMBL" id="MQT45834.1"/>
    </source>
</evidence>
<feature type="domain" description="Insecticide toxin TcdB middle/C-terminal" evidence="4">
    <location>
        <begin position="874"/>
        <end position="1028"/>
    </location>
</feature>
<keyword evidence="2" id="KW-0964">Secreted</keyword>
<evidence type="ECO:0000259" key="4">
    <source>
        <dbReference type="Pfam" id="PF12255"/>
    </source>
</evidence>
<accession>A0A6A7YK44</accession>
<keyword evidence="3" id="KW-0843">Virulence</keyword>
<dbReference type="InterPro" id="IPR003284">
    <property type="entry name" value="Sal_SpvB"/>
</dbReference>
<evidence type="ECO:0000256" key="3">
    <source>
        <dbReference type="ARBA" id="ARBA00023026"/>
    </source>
</evidence>
<dbReference type="RefSeq" id="WP_153329039.1">
    <property type="nucleotide sequence ID" value="NZ_WIWI01000036.1"/>
</dbReference>
<sequence>MAEDSLSVSTPVLPKGGGAIQSIGKGWGAVGSSGAASSGLPLPVSAGRGYGPSLSLSYSSSAGNGLFGLGWALNLGVVARRSNKGVPTYTDEDVIVGPSGDVWLAELDQQGERFATRVTQQGIAYDVTRHFARAEGAFDRIEHWRPAPAKPTDPLDPGFWRVYSADGSQSVFGLRPGSRSTDPHNPLRVGEWLLEETMNAHGEHVLYEYKPEDEVGLDPEHPRDFIAQCYLNRVRYGNFEAHDALYLWDEQALESAQWHFDLLFDYGERTVELTEKPTYEEETVWPVRSDPHSSFAYGFELGNLRLCRQVLMFHHFPDELGEAPLLVQRLLLNYETSPLSYNCLVAAHLIAYGDDGAAEFRPPVEFTYSAFKLQDQHFTEFESMPGLNDGQQYQLLDLYGEGMPGLLYRSDDNWLYREPMRADSANPDQIEYGPWQSLPAHPVADSSKTVQQSLTDLTGDGRLDWIVAQPGLSGFFTLNPDRTWSRFATFAAFPQEFFHPQGQMADLIGAGLSDLALIGTRSVRLYANRREAGFSAALDVPHPLPDDHLPLLSDSRTEVVAFSDLLGSGQQHLIRIRHNEVRCWPNLGRGNFGKGFLLPCPQFAQYADFDASRVLLADLDGSGAADILYLNSQSIDVYMNQCGNAFAARQSVPWPEGVRYDNTCQLSTADLQGLGCSSLIFTSPHMSPRHWRCDFVQAKPYMLVETNNNMGATGTVRYRSSAQEWLDEKQSLLAAQKPAVCYLPFPMHVVAQQTQLDEITGNRLTQHFQYRQGFYDGLEREVRGFGLLIQTDTEAADNEDIPVGYTAPTLTKTWFHTGRYPELAPDGYDLRDTKAQPLGPTLLSRYKAESLGGGETRHHDNLIVAPTQAQLREVARTLSGSPLRVEVFGLEDADGHNVLYSVQHNRYLVRELMAQDLEHRQPYAAMLVLPLESISYQYDSATNQNEDFDPLCKHSVGLHWDAYGSSTHAVVVDYARRKTSASVPPFIDEHQQRWWRAAHDEAQQSYYLSESRAQAIHLTTREAWRLGLPSLSRTNALVLPASELSPETLGYETLLDTLAGPLRPRQERVLTGQAVQHYKGGQATLAALADFTETAELDETALAAYDRVFTKRTDLYQRLEELGYVRMDVFLPNDGEALWAVRRGFATYGTAAQFYNVLQFRPTLSHGLTTVTYDPYFLAPLSVTTPDGCSTVATYDYRTLQAWRIVDPNQNTQEAIFDAFGQLRASSFYGTERGEAIGFDPISSFETSIKDPGAAIDSPKDAIKNAASVSVYDAFSWMGRVPETLRSDKAWMREHVASGDVIPSGHLCAKARARAMTHPELALLAQAVRREPVHSAVLVADRYPGDAAQQIRISLANFDGFGRPLQSKQKVENGYAYAVDDEGNLIIDNGKPVQVQDVPRWRVSERVEYNNKGLAIRTYQPYFADKHRYINDESFREFGYSDQQFYDSLGRPTDTFTARGGWRRQTYLTWYTISEDENDLDQEVPPAPLKATLLAQLRSRRK</sequence>
<proteinExistence type="predicted"/>
<evidence type="ECO:0000313" key="9">
    <source>
        <dbReference type="Proteomes" id="UP000489190"/>
    </source>
</evidence>
<evidence type="ECO:0000259" key="5">
    <source>
        <dbReference type="Pfam" id="PF12256"/>
    </source>
</evidence>
<evidence type="ECO:0000256" key="2">
    <source>
        <dbReference type="ARBA" id="ARBA00022525"/>
    </source>
</evidence>
<dbReference type="Pfam" id="PF03534">
    <property type="entry name" value="SpvB"/>
    <property type="match status" value="1"/>
</dbReference>
<protein>
    <submittedName>
        <fullName evidence="7">Toxin</fullName>
    </submittedName>
</protein>
<comment type="caution">
    <text evidence="7">The sequence shown here is derived from an EMBL/GenBank/DDBJ whole genome shotgun (WGS) entry which is preliminary data.</text>
</comment>
<dbReference type="GO" id="GO:0005576">
    <property type="term" value="C:extracellular region"/>
    <property type="evidence" value="ECO:0007669"/>
    <property type="project" value="UniProtKB-SubCell"/>
</dbReference>